<dbReference type="InterPro" id="IPR000873">
    <property type="entry name" value="AMP-dep_synth/lig_dom"/>
</dbReference>
<dbReference type="Gene3D" id="3.30.300.30">
    <property type="match status" value="1"/>
</dbReference>
<dbReference type="Gene3D" id="1.10.1200.10">
    <property type="entry name" value="ACP-like"/>
    <property type="match status" value="1"/>
</dbReference>
<dbReference type="OrthoDB" id="3691933at2"/>
<accession>A0A1J0VTW4</accession>
<dbReference type="SUPFAM" id="SSF51735">
    <property type="entry name" value="NAD(P)-binding Rossmann-fold domains"/>
    <property type="match status" value="1"/>
</dbReference>
<dbReference type="Gene3D" id="3.40.50.720">
    <property type="entry name" value="NAD(P)-binding Rossmann-like Domain"/>
    <property type="match status" value="1"/>
</dbReference>
<evidence type="ECO:0000259" key="3">
    <source>
        <dbReference type="PROSITE" id="PS50075"/>
    </source>
</evidence>
<dbReference type="Pfam" id="PF00501">
    <property type="entry name" value="AMP-binding"/>
    <property type="match status" value="1"/>
</dbReference>
<name>A0A1J0VTW4_9NOCA</name>
<dbReference type="EMBL" id="CP018082">
    <property type="protein sequence ID" value="APE35375.1"/>
    <property type="molecule type" value="Genomic_DNA"/>
</dbReference>
<gene>
    <name evidence="4" type="ORF">BOX37_17055</name>
</gene>
<dbReference type="FunFam" id="3.40.50.980:FF:000001">
    <property type="entry name" value="Non-ribosomal peptide synthetase"/>
    <property type="match status" value="1"/>
</dbReference>
<dbReference type="InterPro" id="IPR036736">
    <property type="entry name" value="ACP-like_sf"/>
</dbReference>
<dbReference type="InterPro" id="IPR025110">
    <property type="entry name" value="AMP-bd_C"/>
</dbReference>
<dbReference type="InterPro" id="IPR036291">
    <property type="entry name" value="NAD(P)-bd_dom_sf"/>
</dbReference>
<evidence type="ECO:0000256" key="2">
    <source>
        <dbReference type="ARBA" id="ARBA00022553"/>
    </source>
</evidence>
<sequence>MTQNSILDHFRQQVAEQPNARAVVGPRQHLTYQDLDELSDRLAARLRQRHIPRGSLVPIVAHRSFELVIAALAVIKIGAAYVPIDRRYPAARRRRIIDQCRAPLVLATASDPDEVAGAGVLDVDAVIADADTSGFRPATVASADSVYVIFTSGTTGEPKGVIVEHHSLRDLVAWHNTRFAMRPECRSTLLGGPSFDVTQWEIWSPLAAGASLHLLDEATRSDPVALLRFYADHHITHAYVPTVLVPALVDTAVPDGLALRYLFCAGEALHPLATHHLPYTLVDYYGPTEATIFATYRVVEPHSEDKPPSIGVPIMDTEAFILDDNLDEVPEGGVGELCLAGNCLARGYLDPALTAERFIRSVKLGRRLYRTGDLARRLPDATIQFLGRRDDQVKIRGNRVELGDVEAALLRHPLLKAAAVLADTSTGDAVNHLVAFIVLRDASSSDEAVVAAVRAAMRHELPDYMLPSLYRCLTALPTTLNGKIDRSALRHLIASSTFLPSPTAFDDEVEASVATVWRELLGHGQFTATDNFFDVGGHSLIATALVRRIGERLGTRTYIRDIYESPSVRGLAAVLRQRLHSEQATLDSEPIHQLQEDVWLPSDLDFGAGFDHTQLTAPRHIMLTGATGFIGVHLLARLLDTCAAMVHCPVRGIDAADRLRQVATRYRVPITDWQRVMVYTADLAEPHLGLPRSDYDTLSQRVDLIHHCASAVNFIQPYSHMKRDNVAGLRHVIAFAAHQRVKPLILSSTISVYSWGHLHTHKTVMHEADDIDQNLPAVSTDLGYVRSKWVMEKIADLAAAQGLPLMTFRLGYATCHSATGQCADYQWWGRMVKTCIALQAIPDLRNLREGLTTVDYMVSAISEISKQSSALGKKFNLIPSPERNVTLQAFFGLLSKHFGYTFAVLPFRQWVGLWANDSQAPLYPLLSMFEDNVFNGRTTVELYQDTYLWDCRNVDLHLADSDIREPDFNHETLARYLRHLLVEPYLPTES</sequence>
<dbReference type="PROSITE" id="PS50007">
    <property type="entry name" value="PIPLC_X_DOMAIN"/>
    <property type="match status" value="1"/>
</dbReference>
<keyword evidence="1" id="KW-0596">Phosphopantetheine</keyword>
<dbReference type="Pfam" id="PF07993">
    <property type="entry name" value="NAD_binding_4"/>
    <property type="match status" value="1"/>
</dbReference>
<protein>
    <submittedName>
        <fullName evidence="4">Peptide synthetase</fullName>
    </submittedName>
</protein>
<dbReference type="Pfam" id="PF13193">
    <property type="entry name" value="AMP-binding_C"/>
    <property type="match status" value="1"/>
</dbReference>
<dbReference type="Proteomes" id="UP000183810">
    <property type="component" value="Chromosome"/>
</dbReference>
<dbReference type="Gene3D" id="3.40.50.12780">
    <property type="entry name" value="N-terminal domain of ligase-like"/>
    <property type="match status" value="1"/>
</dbReference>
<dbReference type="InterPro" id="IPR045851">
    <property type="entry name" value="AMP-bd_C_sf"/>
</dbReference>
<dbReference type="InterPro" id="IPR009081">
    <property type="entry name" value="PP-bd_ACP"/>
</dbReference>
<dbReference type="CDD" id="cd05930">
    <property type="entry name" value="A_NRPS"/>
    <property type="match status" value="1"/>
</dbReference>
<evidence type="ECO:0000313" key="5">
    <source>
        <dbReference type="Proteomes" id="UP000183810"/>
    </source>
</evidence>
<dbReference type="NCBIfam" id="TIGR01746">
    <property type="entry name" value="Thioester-redct"/>
    <property type="match status" value="1"/>
</dbReference>
<dbReference type="KEGG" id="nsl:BOX37_17055"/>
<dbReference type="InterPro" id="IPR042099">
    <property type="entry name" value="ANL_N_sf"/>
</dbReference>
<dbReference type="SMART" id="SM00823">
    <property type="entry name" value="PKS_PP"/>
    <property type="match status" value="1"/>
</dbReference>
<dbReference type="InterPro" id="IPR020806">
    <property type="entry name" value="PKS_PP-bd"/>
</dbReference>
<dbReference type="PROSITE" id="PS00455">
    <property type="entry name" value="AMP_BINDING"/>
    <property type="match status" value="1"/>
</dbReference>
<evidence type="ECO:0000256" key="1">
    <source>
        <dbReference type="ARBA" id="ARBA00022450"/>
    </source>
</evidence>
<dbReference type="PANTHER" id="PTHR44845:SF6">
    <property type="entry name" value="BETA-ALANINE-ACTIVATING ENZYME"/>
    <property type="match status" value="1"/>
</dbReference>
<dbReference type="InterPro" id="IPR020845">
    <property type="entry name" value="AMP-binding_CS"/>
</dbReference>
<dbReference type="PANTHER" id="PTHR44845">
    <property type="entry name" value="CARRIER DOMAIN-CONTAINING PROTEIN"/>
    <property type="match status" value="1"/>
</dbReference>
<dbReference type="RefSeq" id="WP_071928564.1">
    <property type="nucleotide sequence ID" value="NZ_CP018082.1"/>
</dbReference>
<dbReference type="AlphaFoldDB" id="A0A1J0VTW4"/>
<dbReference type="GO" id="GO:0031177">
    <property type="term" value="F:phosphopantetheine binding"/>
    <property type="evidence" value="ECO:0007669"/>
    <property type="project" value="InterPro"/>
</dbReference>
<proteinExistence type="predicted"/>
<dbReference type="PROSITE" id="PS00012">
    <property type="entry name" value="PHOSPHOPANTETHEINE"/>
    <property type="match status" value="1"/>
</dbReference>
<feature type="domain" description="Carrier" evidence="3">
    <location>
        <begin position="504"/>
        <end position="579"/>
    </location>
</feature>
<dbReference type="Pfam" id="PF00550">
    <property type="entry name" value="PP-binding"/>
    <property type="match status" value="1"/>
</dbReference>
<evidence type="ECO:0000313" key="4">
    <source>
        <dbReference type="EMBL" id="APE35375.1"/>
    </source>
</evidence>
<dbReference type="SUPFAM" id="SSF47336">
    <property type="entry name" value="ACP-like"/>
    <property type="match status" value="1"/>
</dbReference>
<organism evidence="4 5">
    <name type="scientific">Nocardia mangyaensis</name>
    <dbReference type="NCBI Taxonomy" id="2213200"/>
    <lineage>
        <taxon>Bacteria</taxon>
        <taxon>Bacillati</taxon>
        <taxon>Actinomycetota</taxon>
        <taxon>Actinomycetes</taxon>
        <taxon>Mycobacteriales</taxon>
        <taxon>Nocardiaceae</taxon>
        <taxon>Nocardia</taxon>
    </lineage>
</organism>
<keyword evidence="5" id="KW-1185">Reference proteome</keyword>
<dbReference type="InterPro" id="IPR010071">
    <property type="entry name" value="AA_adenyl_dom"/>
</dbReference>
<dbReference type="PROSITE" id="PS50075">
    <property type="entry name" value="CARRIER"/>
    <property type="match status" value="1"/>
</dbReference>
<dbReference type="SUPFAM" id="SSF56801">
    <property type="entry name" value="Acetyl-CoA synthetase-like"/>
    <property type="match status" value="1"/>
</dbReference>
<dbReference type="InterPro" id="IPR010080">
    <property type="entry name" value="Thioester_reductase-like_dom"/>
</dbReference>
<dbReference type="InterPro" id="IPR013120">
    <property type="entry name" value="FAR_NAD-bd"/>
</dbReference>
<dbReference type="InterPro" id="IPR006162">
    <property type="entry name" value="Ppantetheine_attach_site"/>
</dbReference>
<dbReference type="NCBIfam" id="TIGR01733">
    <property type="entry name" value="AA-adenyl-dom"/>
    <property type="match status" value="1"/>
</dbReference>
<reference evidence="4" key="1">
    <citation type="submission" date="2016-11" db="EMBL/GenBank/DDBJ databases">
        <authorList>
            <person name="Jaros S."/>
            <person name="Januszkiewicz K."/>
            <person name="Wedrychowicz H."/>
        </authorList>
    </citation>
    <scope>NUCLEOTIDE SEQUENCE [LARGE SCALE GENOMIC DNA]</scope>
    <source>
        <strain evidence="4">Y48</strain>
    </source>
</reference>
<keyword evidence="2" id="KW-0597">Phosphoprotein</keyword>